<reference evidence="8 9" key="1">
    <citation type="journal article" date="2021" name="ISME Commun">
        <title>Automated analysis of genomic sequences facilitates high-throughput and comprehensive description of bacteria.</title>
        <authorList>
            <person name="Hitch T.C.A."/>
        </authorList>
    </citation>
    <scope>NUCLEOTIDE SEQUENCE [LARGE SCALE GENOMIC DNA]</scope>
    <source>
        <strain evidence="8 9">Sanger_18</strain>
    </source>
</reference>
<dbReference type="PROSITE" id="PS00136">
    <property type="entry name" value="SUBTILASE_ASP"/>
    <property type="match status" value="1"/>
</dbReference>
<evidence type="ECO:0000256" key="2">
    <source>
        <dbReference type="ARBA" id="ARBA00022670"/>
    </source>
</evidence>
<comment type="similarity">
    <text evidence="1 5 6">Belongs to the peptidase S8 family.</text>
</comment>
<dbReference type="RefSeq" id="WP_262573246.1">
    <property type="nucleotide sequence ID" value="NZ_JAOQKJ010000002.1"/>
</dbReference>
<accession>A0ABT2SZU2</accession>
<feature type="domain" description="Peptidase S8/S53" evidence="7">
    <location>
        <begin position="22"/>
        <end position="294"/>
    </location>
</feature>
<feature type="active site" description="Charge relay system" evidence="5">
    <location>
        <position position="248"/>
    </location>
</feature>
<dbReference type="Proteomes" id="UP001652432">
    <property type="component" value="Unassembled WGS sequence"/>
</dbReference>
<dbReference type="EMBL" id="JAOQKJ010000002">
    <property type="protein sequence ID" value="MCU6743497.1"/>
    <property type="molecule type" value="Genomic_DNA"/>
</dbReference>
<feature type="active site" description="Charge relay system" evidence="5">
    <location>
        <position position="29"/>
    </location>
</feature>
<dbReference type="InterPro" id="IPR022398">
    <property type="entry name" value="Peptidase_S8_His-AS"/>
</dbReference>
<dbReference type="InterPro" id="IPR050131">
    <property type="entry name" value="Peptidase_S8_subtilisin-like"/>
</dbReference>
<dbReference type="PRINTS" id="PR00723">
    <property type="entry name" value="SUBTILISIN"/>
</dbReference>
<dbReference type="PANTHER" id="PTHR43806">
    <property type="entry name" value="PEPTIDASE S8"/>
    <property type="match status" value="1"/>
</dbReference>
<protein>
    <submittedName>
        <fullName evidence="8">S8 family peptidase</fullName>
    </submittedName>
</protein>
<dbReference type="PANTHER" id="PTHR43806:SF65">
    <property type="entry name" value="SERINE PROTEASE APRX"/>
    <property type="match status" value="1"/>
</dbReference>
<proteinExistence type="inferred from homology"/>
<dbReference type="InterPro" id="IPR000209">
    <property type="entry name" value="Peptidase_S8/S53_dom"/>
</dbReference>
<gene>
    <name evidence="8" type="ORF">OCV77_03090</name>
</gene>
<dbReference type="CDD" id="cd07487">
    <property type="entry name" value="Peptidases_S8_1"/>
    <property type="match status" value="1"/>
</dbReference>
<evidence type="ECO:0000313" key="9">
    <source>
        <dbReference type="Proteomes" id="UP001652432"/>
    </source>
</evidence>
<dbReference type="InterPro" id="IPR023827">
    <property type="entry name" value="Peptidase_S8_Asp-AS"/>
</dbReference>
<evidence type="ECO:0000259" key="7">
    <source>
        <dbReference type="Pfam" id="PF00082"/>
    </source>
</evidence>
<dbReference type="PROSITE" id="PS51892">
    <property type="entry name" value="SUBTILASE"/>
    <property type="match status" value="1"/>
</dbReference>
<keyword evidence="4 5" id="KW-0720">Serine protease</keyword>
<feature type="active site" description="Charge relay system" evidence="5">
    <location>
        <position position="61"/>
    </location>
</feature>
<dbReference type="PROSITE" id="PS00137">
    <property type="entry name" value="SUBTILASE_HIS"/>
    <property type="match status" value="1"/>
</dbReference>
<evidence type="ECO:0000256" key="3">
    <source>
        <dbReference type="ARBA" id="ARBA00022801"/>
    </source>
</evidence>
<evidence type="ECO:0000256" key="1">
    <source>
        <dbReference type="ARBA" id="ARBA00011073"/>
    </source>
</evidence>
<evidence type="ECO:0000313" key="8">
    <source>
        <dbReference type="EMBL" id="MCU6743497.1"/>
    </source>
</evidence>
<evidence type="ECO:0000256" key="4">
    <source>
        <dbReference type="ARBA" id="ARBA00022825"/>
    </source>
</evidence>
<evidence type="ECO:0000256" key="5">
    <source>
        <dbReference type="PROSITE-ProRule" id="PRU01240"/>
    </source>
</evidence>
<dbReference type="InterPro" id="IPR036852">
    <property type="entry name" value="Peptidase_S8/S53_dom_sf"/>
</dbReference>
<dbReference type="InterPro" id="IPR015500">
    <property type="entry name" value="Peptidase_S8_subtilisin-rel"/>
</dbReference>
<dbReference type="InterPro" id="IPR023828">
    <property type="entry name" value="Peptidase_S8_Ser-AS"/>
</dbReference>
<dbReference type="Gene3D" id="3.40.50.200">
    <property type="entry name" value="Peptidase S8/S53 domain"/>
    <property type="match status" value="1"/>
</dbReference>
<keyword evidence="3 5" id="KW-0378">Hydrolase</keyword>
<organism evidence="8 9">
    <name type="scientific">Suilimivivens aceti</name>
    <dbReference type="NCBI Taxonomy" id="2981774"/>
    <lineage>
        <taxon>Bacteria</taxon>
        <taxon>Bacillati</taxon>
        <taxon>Bacillota</taxon>
        <taxon>Clostridia</taxon>
        <taxon>Lachnospirales</taxon>
        <taxon>Lachnospiraceae</taxon>
        <taxon>Suilimivivens</taxon>
    </lineage>
</organism>
<comment type="caution">
    <text evidence="8">The sequence shown here is derived from an EMBL/GenBank/DDBJ whole genome shotgun (WGS) entry which is preliminary data.</text>
</comment>
<sequence length="303" mass="33726">MFRVREQLGFSDKLLAECGRDRITVAMLDTGVARHPDFDDRLLLFRDFVNDRKDFYDDSGHGTHVAGCICGSGRASMGRYRGIAPGCRLIVGKVLDYRGDGMLQSMTRALEWILNNQEEFQIRILNISIGMGEASDEERMRELLSLVDEVWNRGIIVVCAAGNGGPGAMTISPIGARKKVITVSCNEDGYFGEREDLCEEYSSRGPSPYDMRKPDIVAPGTDIISCNAFFEKRGFRYRNAYTKKSGTSMATPIVSGALALLLQKYPKMTNEQAKHKLIMTARDLNEPWSKQGAGMIEINSLLT</sequence>
<keyword evidence="2 5" id="KW-0645">Protease</keyword>
<name>A0ABT2SZU2_9FIRM</name>
<dbReference type="SUPFAM" id="SSF52743">
    <property type="entry name" value="Subtilisin-like"/>
    <property type="match status" value="1"/>
</dbReference>
<dbReference type="Pfam" id="PF00082">
    <property type="entry name" value="Peptidase_S8"/>
    <property type="match status" value="1"/>
</dbReference>
<evidence type="ECO:0000256" key="6">
    <source>
        <dbReference type="RuleBase" id="RU003355"/>
    </source>
</evidence>
<dbReference type="PROSITE" id="PS00138">
    <property type="entry name" value="SUBTILASE_SER"/>
    <property type="match status" value="1"/>
</dbReference>
<keyword evidence="9" id="KW-1185">Reference proteome</keyword>